<dbReference type="AlphaFoldDB" id="A0A819ADW3"/>
<dbReference type="OrthoDB" id="342730at2759"/>
<feature type="coiled-coil region" evidence="3">
    <location>
        <begin position="99"/>
        <end position="126"/>
    </location>
</feature>
<dbReference type="Pfam" id="PF01436">
    <property type="entry name" value="NHL"/>
    <property type="match status" value="4"/>
</dbReference>
<evidence type="ECO:0000256" key="2">
    <source>
        <dbReference type="PROSITE-ProRule" id="PRU00504"/>
    </source>
</evidence>
<evidence type="ECO:0000313" key="5">
    <source>
        <dbReference type="EMBL" id="CAF3784133.1"/>
    </source>
</evidence>
<gene>
    <name evidence="5" type="ORF">OKA104_LOCUS17531</name>
    <name evidence="4" type="ORF">VCS650_LOCUS41584</name>
</gene>
<sequence>MSIVPNGRGECSVCGKEKITYECKGCANDFCYKHLTEHRQIFIEQLVEVDSNRDQCRTIVIQRRDDLPNHLVMQQISKWEIDAIKRIKQTAEDCRNIFMEQATACFNEIEIKLNKLNNDIIITREENEFNEIVLEALRTKLNKIVEELATAPNVTIRQDSSTFINKIYIISSTGAEISVLAQARTPSSAGVSYNSKYIQNAVTIAGGNGQGRGLNQLILPEGVFVDDDNSVYVADSGNHRILKWQYGDKNGQVVAGGNGKGNRNDQLDGPICVVVDKKSNSLIISDLGNRRVVRWPRIPNSTGQTIIPDIKCSSLAIDSIGQLYAANWKKHEVRRWKIGDKDGILVAGGNGQGNSLNQLDCPSHIFVDSDNSVYISDYSNHRVVKWLKGGREGIIIAGQKGLGNSLAQLSHPQGIAIDQFDQIYIADCDNHRVVRLSKGDTQGTIIAGGKGQGDQPQQLNTPIGIALDKQGHLYVVDSENHRVQKYQLTTN</sequence>
<keyword evidence="1" id="KW-0677">Repeat</keyword>
<evidence type="ECO:0000256" key="1">
    <source>
        <dbReference type="ARBA" id="ARBA00022737"/>
    </source>
</evidence>
<dbReference type="PANTHER" id="PTHR24104:SF25">
    <property type="entry name" value="PROTEIN LIN-41"/>
    <property type="match status" value="1"/>
</dbReference>
<feature type="repeat" description="NHL" evidence="2">
    <location>
        <begin position="211"/>
        <end position="247"/>
    </location>
</feature>
<dbReference type="PROSITE" id="PS51125">
    <property type="entry name" value="NHL"/>
    <property type="match status" value="3"/>
</dbReference>
<name>A0A819ADW3_9BILA</name>
<keyword evidence="3" id="KW-0175">Coiled coil</keyword>
<protein>
    <submittedName>
        <fullName evidence="5">Uncharacterized protein</fullName>
    </submittedName>
</protein>
<dbReference type="GO" id="GO:0008270">
    <property type="term" value="F:zinc ion binding"/>
    <property type="evidence" value="ECO:0007669"/>
    <property type="project" value="UniProtKB-KW"/>
</dbReference>
<organism evidence="5 6">
    <name type="scientific">Adineta steineri</name>
    <dbReference type="NCBI Taxonomy" id="433720"/>
    <lineage>
        <taxon>Eukaryota</taxon>
        <taxon>Metazoa</taxon>
        <taxon>Spiralia</taxon>
        <taxon>Gnathifera</taxon>
        <taxon>Rotifera</taxon>
        <taxon>Eurotatoria</taxon>
        <taxon>Bdelloidea</taxon>
        <taxon>Adinetida</taxon>
        <taxon>Adinetidae</taxon>
        <taxon>Adineta</taxon>
    </lineage>
</organism>
<dbReference type="SUPFAM" id="SSF63825">
    <property type="entry name" value="YWTD domain"/>
    <property type="match status" value="1"/>
</dbReference>
<dbReference type="InterPro" id="IPR011042">
    <property type="entry name" value="6-blade_b-propeller_TolB-like"/>
</dbReference>
<feature type="repeat" description="NHL" evidence="2">
    <location>
        <begin position="403"/>
        <end position="439"/>
    </location>
</feature>
<evidence type="ECO:0000313" key="6">
    <source>
        <dbReference type="Proteomes" id="UP000663881"/>
    </source>
</evidence>
<dbReference type="Gene3D" id="2.120.10.30">
    <property type="entry name" value="TolB, C-terminal domain"/>
    <property type="match status" value="2"/>
</dbReference>
<dbReference type="EMBL" id="CAJNON010001853">
    <property type="protein sequence ID" value="CAF1488817.1"/>
    <property type="molecule type" value="Genomic_DNA"/>
</dbReference>
<dbReference type="CDD" id="cd05819">
    <property type="entry name" value="NHL"/>
    <property type="match status" value="1"/>
</dbReference>
<evidence type="ECO:0000256" key="3">
    <source>
        <dbReference type="SAM" id="Coils"/>
    </source>
</evidence>
<dbReference type="SUPFAM" id="SSF101898">
    <property type="entry name" value="NHL repeat"/>
    <property type="match status" value="1"/>
</dbReference>
<dbReference type="EMBL" id="CAJOAY010001049">
    <property type="protein sequence ID" value="CAF3784133.1"/>
    <property type="molecule type" value="Genomic_DNA"/>
</dbReference>
<dbReference type="PANTHER" id="PTHR24104">
    <property type="entry name" value="E3 UBIQUITIN-PROTEIN LIGASE NHLRC1-RELATED"/>
    <property type="match status" value="1"/>
</dbReference>
<comment type="caution">
    <text evidence="5">The sequence shown here is derived from an EMBL/GenBank/DDBJ whole genome shotgun (WGS) entry which is preliminary data.</text>
</comment>
<proteinExistence type="predicted"/>
<dbReference type="Proteomes" id="UP000663891">
    <property type="component" value="Unassembled WGS sequence"/>
</dbReference>
<dbReference type="Proteomes" id="UP000663881">
    <property type="component" value="Unassembled WGS sequence"/>
</dbReference>
<accession>A0A819ADW3</accession>
<dbReference type="InterPro" id="IPR001258">
    <property type="entry name" value="NHL_repeat"/>
</dbReference>
<evidence type="ECO:0000313" key="4">
    <source>
        <dbReference type="EMBL" id="CAF1488817.1"/>
    </source>
</evidence>
<dbReference type="InterPro" id="IPR050952">
    <property type="entry name" value="TRIM-NHL_E3_ligases"/>
</dbReference>
<reference evidence="5" key="1">
    <citation type="submission" date="2021-02" db="EMBL/GenBank/DDBJ databases">
        <authorList>
            <person name="Nowell W R."/>
        </authorList>
    </citation>
    <scope>NUCLEOTIDE SEQUENCE</scope>
</reference>
<feature type="repeat" description="NHL" evidence="2">
    <location>
        <begin position="453"/>
        <end position="489"/>
    </location>
</feature>